<evidence type="ECO:0000256" key="1">
    <source>
        <dbReference type="ARBA" id="ARBA00004651"/>
    </source>
</evidence>
<comment type="caution">
    <text evidence="10">The sequence shown here is derived from an EMBL/GenBank/DDBJ whole genome shotgun (WGS) entry which is preliminary data.</text>
</comment>
<dbReference type="Gene3D" id="1.20.1070.10">
    <property type="entry name" value="Rhodopsin 7-helix transmembrane proteins"/>
    <property type="match status" value="2"/>
</dbReference>
<dbReference type="EMBL" id="CACRXK020001741">
    <property type="protein sequence ID" value="CAB3990874.1"/>
    <property type="molecule type" value="Genomic_DNA"/>
</dbReference>
<proteinExistence type="predicted"/>
<dbReference type="InterPro" id="IPR017452">
    <property type="entry name" value="GPCR_Rhodpsn_7TM"/>
</dbReference>
<evidence type="ECO:0000256" key="6">
    <source>
        <dbReference type="ARBA" id="ARBA00023136"/>
    </source>
</evidence>
<dbReference type="GO" id="GO:0004930">
    <property type="term" value="F:G protein-coupled receptor activity"/>
    <property type="evidence" value="ECO:0007669"/>
    <property type="project" value="UniProtKB-KW"/>
</dbReference>
<comment type="subcellular location">
    <subcellularLocation>
        <location evidence="1">Cell membrane</location>
        <topology evidence="1">Multi-pass membrane protein</topology>
    </subcellularLocation>
</comment>
<dbReference type="GO" id="GO:0005886">
    <property type="term" value="C:plasma membrane"/>
    <property type="evidence" value="ECO:0007669"/>
    <property type="project" value="UniProtKB-SubCell"/>
</dbReference>
<name>A0A6S7GBN8_PARCT</name>
<evidence type="ECO:0000256" key="9">
    <source>
        <dbReference type="ARBA" id="ARBA00023224"/>
    </source>
</evidence>
<dbReference type="OrthoDB" id="10354867at2759"/>
<evidence type="ECO:0000256" key="2">
    <source>
        <dbReference type="ARBA" id="ARBA00022475"/>
    </source>
</evidence>
<dbReference type="PRINTS" id="PR00237">
    <property type="entry name" value="GPCRRHODOPSN"/>
</dbReference>
<dbReference type="Proteomes" id="UP001152795">
    <property type="component" value="Unassembled WGS sequence"/>
</dbReference>
<gene>
    <name evidence="10" type="ORF">PACLA_8A067071</name>
</gene>
<evidence type="ECO:0000256" key="5">
    <source>
        <dbReference type="ARBA" id="ARBA00023040"/>
    </source>
</evidence>
<dbReference type="PROSITE" id="PS50262">
    <property type="entry name" value="G_PROTEIN_RECEP_F1_2"/>
    <property type="match status" value="1"/>
</dbReference>
<reference evidence="10" key="1">
    <citation type="submission" date="2020-04" db="EMBL/GenBank/DDBJ databases">
        <authorList>
            <person name="Alioto T."/>
            <person name="Alioto T."/>
            <person name="Gomez Garrido J."/>
        </authorList>
    </citation>
    <scope>NUCLEOTIDE SEQUENCE</scope>
    <source>
        <strain evidence="10">A484AB</strain>
    </source>
</reference>
<keyword evidence="2" id="KW-1003">Cell membrane</keyword>
<evidence type="ECO:0000313" key="11">
    <source>
        <dbReference type="Proteomes" id="UP001152795"/>
    </source>
</evidence>
<dbReference type="SUPFAM" id="SSF81321">
    <property type="entry name" value="Family A G protein-coupled receptor-like"/>
    <property type="match status" value="1"/>
</dbReference>
<keyword evidence="9" id="KW-0807">Transducer</keyword>
<protein>
    <submittedName>
        <fullName evidence="10">Adenosine receptor A2a-like</fullName>
    </submittedName>
</protein>
<dbReference type="InterPro" id="IPR000276">
    <property type="entry name" value="GPCR_Rhodpsn"/>
</dbReference>
<evidence type="ECO:0000256" key="3">
    <source>
        <dbReference type="ARBA" id="ARBA00022692"/>
    </source>
</evidence>
<keyword evidence="3" id="KW-0812">Transmembrane</keyword>
<keyword evidence="5" id="KW-0297">G-protein coupled receptor</keyword>
<organism evidence="10 11">
    <name type="scientific">Paramuricea clavata</name>
    <name type="common">Red gorgonian</name>
    <name type="synonym">Violescent sea-whip</name>
    <dbReference type="NCBI Taxonomy" id="317549"/>
    <lineage>
        <taxon>Eukaryota</taxon>
        <taxon>Metazoa</taxon>
        <taxon>Cnidaria</taxon>
        <taxon>Anthozoa</taxon>
        <taxon>Octocorallia</taxon>
        <taxon>Malacalcyonacea</taxon>
        <taxon>Plexauridae</taxon>
        <taxon>Paramuricea</taxon>
    </lineage>
</organism>
<dbReference type="Pfam" id="PF00001">
    <property type="entry name" value="7tm_1"/>
    <property type="match status" value="1"/>
</dbReference>
<evidence type="ECO:0000313" key="10">
    <source>
        <dbReference type="EMBL" id="CAB3990874.1"/>
    </source>
</evidence>
<keyword evidence="8" id="KW-0325">Glycoprotein</keyword>
<keyword evidence="4" id="KW-1133">Transmembrane helix</keyword>
<accession>A0A6S7GBN8</accession>
<dbReference type="PANTHER" id="PTHR24246">
    <property type="entry name" value="OLFACTORY RECEPTOR AND ADENOSINE RECEPTOR"/>
    <property type="match status" value="1"/>
</dbReference>
<keyword evidence="7 10" id="KW-0675">Receptor</keyword>
<dbReference type="AlphaFoldDB" id="A0A6S7GBN8"/>
<dbReference type="PANTHER" id="PTHR24246:SF27">
    <property type="entry name" value="ADENOSINE RECEPTOR, ISOFORM A"/>
    <property type="match status" value="1"/>
</dbReference>
<evidence type="ECO:0000256" key="4">
    <source>
        <dbReference type="ARBA" id="ARBA00022989"/>
    </source>
</evidence>
<sequence length="300" mass="34495">MATSNISNGTEGHREDTEITPYVIGLSIAFISILLNGFLLLVLAKERKSFLHMRVTYYIINLGIADFLTGVIILFLVMTRVFNIQLTATCEDLMVIFNWITMQCSFYTLVMMSIDRLVIVLYSLSWSYILTVRRTIISIISLWVVSVAGGILMHFYKLETRLAILSFVELSIVIFIFNSLLIYPALRKREKGRFIARVDSNRTVYSQRVLYPLPYDKMSRVVVILVVVLIITQLPFVIYLQMWLIHELSGGRVLDTVRTQSFVIGYGYAQSFASLNFALNPVVYAWRIKKYREAFANTLC</sequence>
<keyword evidence="6" id="KW-0472">Membrane</keyword>
<evidence type="ECO:0000256" key="8">
    <source>
        <dbReference type="ARBA" id="ARBA00023180"/>
    </source>
</evidence>
<keyword evidence="11" id="KW-1185">Reference proteome</keyword>
<evidence type="ECO:0000256" key="7">
    <source>
        <dbReference type="ARBA" id="ARBA00023170"/>
    </source>
</evidence>
<dbReference type="CDD" id="cd00637">
    <property type="entry name" value="7tm_classA_rhodopsin-like"/>
    <property type="match status" value="1"/>
</dbReference>